<dbReference type="GO" id="GO:0005829">
    <property type="term" value="C:cytosol"/>
    <property type="evidence" value="ECO:0007669"/>
    <property type="project" value="TreeGrafter"/>
</dbReference>
<dbReference type="HAMAP" id="MF_00073">
    <property type="entry name" value="NusB"/>
    <property type="match status" value="1"/>
</dbReference>
<comment type="function">
    <text evidence="6">Involved in transcription antitermination. Required for transcription of ribosomal RNA (rRNA) genes. Binds specifically to the boxA antiterminator sequence of the ribosomal RNA (rrn) operons.</text>
</comment>
<dbReference type="EMBL" id="JASOOE010000017">
    <property type="protein sequence ID" value="MDK7187887.1"/>
    <property type="molecule type" value="Genomic_DNA"/>
</dbReference>
<evidence type="ECO:0000259" key="7">
    <source>
        <dbReference type="Pfam" id="PF01029"/>
    </source>
</evidence>
<proteinExistence type="inferred from homology"/>
<dbReference type="NCBIfam" id="TIGR01951">
    <property type="entry name" value="nusB"/>
    <property type="match status" value="1"/>
</dbReference>
<sequence length="149" mass="16972">MARLSRRIIREKAIQTLYPLSDSQVNFDLDQSLRFALEAGNDPEEGWSIEEVDPYLSQLVAGVAEHYQELDSEIAHYLSGEWTLDRIARIDLTILRLAFYELIDVCPKDPDLVPSVVADEAIELAKTFSDDRSRKFISGVLAHYIQNNC</sequence>
<gene>
    <name evidence="6 8" type="primary">nusB</name>
    <name evidence="8" type="ORF">QP433_07825</name>
</gene>
<evidence type="ECO:0000256" key="5">
    <source>
        <dbReference type="ARBA" id="ARBA00023163"/>
    </source>
</evidence>
<dbReference type="AlphaFoldDB" id="A0AAJ1Q791"/>
<dbReference type="Proteomes" id="UP001229251">
    <property type="component" value="Unassembled WGS sequence"/>
</dbReference>
<comment type="caution">
    <text evidence="8">The sequence shown here is derived from an EMBL/GenBank/DDBJ whole genome shotgun (WGS) entry which is preliminary data.</text>
</comment>
<keyword evidence="2 6" id="KW-0889">Transcription antitermination</keyword>
<reference evidence="8" key="1">
    <citation type="submission" date="2023-05" db="EMBL/GenBank/DDBJ databases">
        <title>Cataloging the Phylogenetic Diversity of Human Bladder Bacteria.</title>
        <authorList>
            <person name="Du J."/>
        </authorList>
    </citation>
    <scope>NUCLEOTIDE SEQUENCE</scope>
    <source>
        <strain evidence="8">UMB1231</strain>
    </source>
</reference>
<dbReference type="PANTHER" id="PTHR11078:SF3">
    <property type="entry name" value="ANTITERMINATION NUSB DOMAIN-CONTAINING PROTEIN"/>
    <property type="match status" value="1"/>
</dbReference>
<dbReference type="InterPro" id="IPR035926">
    <property type="entry name" value="NusB-like_sf"/>
</dbReference>
<dbReference type="InterPro" id="IPR006027">
    <property type="entry name" value="NusB_RsmB_TIM44"/>
</dbReference>
<keyword evidence="3 6" id="KW-0694">RNA-binding</keyword>
<feature type="domain" description="NusB/RsmB/TIM44" evidence="7">
    <location>
        <begin position="9"/>
        <end position="145"/>
    </location>
</feature>
<evidence type="ECO:0000256" key="1">
    <source>
        <dbReference type="ARBA" id="ARBA00005952"/>
    </source>
</evidence>
<name>A0AAJ1Q791_9LACT</name>
<dbReference type="GO" id="GO:0003723">
    <property type="term" value="F:RNA binding"/>
    <property type="evidence" value="ECO:0007669"/>
    <property type="project" value="UniProtKB-UniRule"/>
</dbReference>
<dbReference type="InterPro" id="IPR011605">
    <property type="entry name" value="NusB_fam"/>
</dbReference>
<protein>
    <recommendedName>
        <fullName evidence="6">Transcription antitermination protein NusB</fullName>
    </recommendedName>
    <alternativeName>
        <fullName evidence="6">Antitermination factor NusB</fullName>
    </alternativeName>
</protein>
<organism evidence="8 9">
    <name type="scientific">Facklamia hominis</name>
    <dbReference type="NCBI Taxonomy" id="178214"/>
    <lineage>
        <taxon>Bacteria</taxon>
        <taxon>Bacillati</taxon>
        <taxon>Bacillota</taxon>
        <taxon>Bacilli</taxon>
        <taxon>Lactobacillales</taxon>
        <taxon>Aerococcaceae</taxon>
        <taxon>Facklamia</taxon>
    </lineage>
</organism>
<keyword evidence="4 6" id="KW-0805">Transcription regulation</keyword>
<evidence type="ECO:0000256" key="2">
    <source>
        <dbReference type="ARBA" id="ARBA00022814"/>
    </source>
</evidence>
<dbReference type="GO" id="GO:0031564">
    <property type="term" value="P:transcription antitermination"/>
    <property type="evidence" value="ECO:0007669"/>
    <property type="project" value="UniProtKB-KW"/>
</dbReference>
<dbReference type="Gene3D" id="1.10.940.10">
    <property type="entry name" value="NusB-like"/>
    <property type="match status" value="1"/>
</dbReference>
<dbReference type="GO" id="GO:0006353">
    <property type="term" value="P:DNA-templated transcription termination"/>
    <property type="evidence" value="ECO:0007669"/>
    <property type="project" value="UniProtKB-UniRule"/>
</dbReference>
<evidence type="ECO:0000256" key="3">
    <source>
        <dbReference type="ARBA" id="ARBA00022884"/>
    </source>
</evidence>
<evidence type="ECO:0000313" key="8">
    <source>
        <dbReference type="EMBL" id="MDK7187887.1"/>
    </source>
</evidence>
<dbReference type="SUPFAM" id="SSF48013">
    <property type="entry name" value="NusB-like"/>
    <property type="match status" value="1"/>
</dbReference>
<evidence type="ECO:0000256" key="4">
    <source>
        <dbReference type="ARBA" id="ARBA00023015"/>
    </source>
</evidence>
<keyword evidence="5 6" id="KW-0804">Transcription</keyword>
<accession>A0AAJ1Q791</accession>
<evidence type="ECO:0000256" key="6">
    <source>
        <dbReference type="HAMAP-Rule" id="MF_00073"/>
    </source>
</evidence>
<dbReference type="PANTHER" id="PTHR11078">
    <property type="entry name" value="N UTILIZATION SUBSTANCE PROTEIN B-RELATED"/>
    <property type="match status" value="1"/>
</dbReference>
<comment type="similarity">
    <text evidence="1 6">Belongs to the NusB family.</text>
</comment>
<dbReference type="Pfam" id="PF01029">
    <property type="entry name" value="NusB"/>
    <property type="match status" value="1"/>
</dbReference>
<dbReference type="RefSeq" id="WP_070609850.1">
    <property type="nucleotide sequence ID" value="NZ_JASOOE010000017.1"/>
</dbReference>
<evidence type="ECO:0000313" key="9">
    <source>
        <dbReference type="Proteomes" id="UP001229251"/>
    </source>
</evidence>